<dbReference type="Gene3D" id="3.30.559.10">
    <property type="entry name" value="Chloramphenicol acetyltransferase-like domain"/>
    <property type="match status" value="2"/>
</dbReference>
<dbReference type="Proteomes" id="UP000187203">
    <property type="component" value="Unassembled WGS sequence"/>
</dbReference>
<dbReference type="EMBL" id="AWUE01018280">
    <property type="protein sequence ID" value="OMO81448.1"/>
    <property type="molecule type" value="Genomic_DNA"/>
</dbReference>
<name>A0A1R3IFT4_9ROSI</name>
<evidence type="ECO:0000313" key="4">
    <source>
        <dbReference type="EMBL" id="OMO81448.1"/>
    </source>
</evidence>
<sequence length="368" mass="41272">MEFLQHLKQSVAKSLTHFYPLAGRINHNSFVDCNDEGIPFKEAQVKCQLSDFLQNPVPEELTKLYPLNLGDASEIPMGIQLNTFDCGGIGLALCISHKIVDALSYFTFLNTWAAITRGDEKNVVLPELVSATLFPPENAPALPEPVIDMGVKNVVTKRFVFSAAKVEEIRAKYAAESENQKRPSRVESLSAFIWSRFFAVTKEKSSPDSFYMIYHTVNLRTRFEPPLPEQSFGNIYRVAVIVPDMDKNCDNLVSQTKESIRKIDKEFVRKLQLGENLKIPTGDEEGDKKGEMVPFAFSSLCRFPIYEADFGWGKPIWVGCASWKTKNSVVLMDTASGNGIEAWISLIDEDMAAFASDHEVQLYACCNN</sequence>
<proteinExistence type="inferred from homology"/>
<accession>A0A1R3IFT4</accession>
<gene>
    <name evidence="4" type="ORF">COLO4_23581</name>
</gene>
<evidence type="ECO:0000256" key="3">
    <source>
        <dbReference type="ARBA" id="ARBA00023315"/>
    </source>
</evidence>
<comment type="similarity">
    <text evidence="1">Belongs to the plant acyltransferase family.</text>
</comment>
<dbReference type="AlphaFoldDB" id="A0A1R3IFT4"/>
<keyword evidence="3" id="KW-0012">Acyltransferase</keyword>
<evidence type="ECO:0000313" key="5">
    <source>
        <dbReference type="Proteomes" id="UP000187203"/>
    </source>
</evidence>
<organism evidence="4 5">
    <name type="scientific">Corchorus olitorius</name>
    <dbReference type="NCBI Taxonomy" id="93759"/>
    <lineage>
        <taxon>Eukaryota</taxon>
        <taxon>Viridiplantae</taxon>
        <taxon>Streptophyta</taxon>
        <taxon>Embryophyta</taxon>
        <taxon>Tracheophyta</taxon>
        <taxon>Spermatophyta</taxon>
        <taxon>Magnoliopsida</taxon>
        <taxon>eudicotyledons</taxon>
        <taxon>Gunneridae</taxon>
        <taxon>Pentapetalae</taxon>
        <taxon>rosids</taxon>
        <taxon>malvids</taxon>
        <taxon>Malvales</taxon>
        <taxon>Malvaceae</taxon>
        <taxon>Grewioideae</taxon>
        <taxon>Apeibeae</taxon>
        <taxon>Corchorus</taxon>
    </lineage>
</organism>
<evidence type="ECO:0000256" key="2">
    <source>
        <dbReference type="ARBA" id="ARBA00022679"/>
    </source>
</evidence>
<dbReference type="GO" id="GO:0016746">
    <property type="term" value="F:acyltransferase activity"/>
    <property type="evidence" value="ECO:0007669"/>
    <property type="project" value="UniProtKB-KW"/>
</dbReference>
<protein>
    <submittedName>
        <fullName evidence="4">Transferase</fullName>
    </submittedName>
</protein>
<reference evidence="5" key="1">
    <citation type="submission" date="2013-09" db="EMBL/GenBank/DDBJ databases">
        <title>Corchorus olitorius genome sequencing.</title>
        <authorList>
            <person name="Alam M."/>
            <person name="Haque M.S."/>
            <person name="Islam M.S."/>
            <person name="Emdad E.M."/>
            <person name="Islam M.M."/>
            <person name="Ahmed B."/>
            <person name="Halim A."/>
            <person name="Hossen Q.M.M."/>
            <person name="Hossain M.Z."/>
            <person name="Ahmed R."/>
            <person name="Khan M.M."/>
            <person name="Islam R."/>
            <person name="Rashid M.M."/>
            <person name="Khan S.A."/>
            <person name="Rahman M.S."/>
            <person name="Alam M."/>
            <person name="Yahiya A.S."/>
            <person name="Khan M.S."/>
            <person name="Azam M.S."/>
            <person name="Haque T."/>
            <person name="Lashkar M.Z.H."/>
            <person name="Akhand A.I."/>
            <person name="Morshed G."/>
            <person name="Roy S."/>
            <person name="Uddin K.S."/>
            <person name="Rabeya T."/>
            <person name="Hossain A.S."/>
            <person name="Chowdhury A."/>
            <person name="Snigdha A.R."/>
            <person name="Mortoza M.S."/>
            <person name="Matin S.A."/>
            <person name="Hoque S.M.E."/>
            <person name="Islam M.K."/>
            <person name="Roy D.K."/>
            <person name="Haider R."/>
            <person name="Moosa M.M."/>
            <person name="Elias S.M."/>
            <person name="Hasan A.M."/>
            <person name="Jahan S."/>
            <person name="Shafiuddin M."/>
            <person name="Mahmood N."/>
            <person name="Shommy N.S."/>
        </authorList>
    </citation>
    <scope>NUCLEOTIDE SEQUENCE [LARGE SCALE GENOMIC DNA]</scope>
    <source>
        <strain evidence="5">cv. O-4</strain>
    </source>
</reference>
<dbReference type="OrthoDB" id="671439at2759"/>
<dbReference type="PANTHER" id="PTHR31623">
    <property type="entry name" value="F21J9.9"/>
    <property type="match status" value="1"/>
</dbReference>
<dbReference type="InterPro" id="IPR023213">
    <property type="entry name" value="CAT-like_dom_sf"/>
</dbReference>
<dbReference type="Pfam" id="PF02458">
    <property type="entry name" value="Transferase"/>
    <property type="match status" value="1"/>
</dbReference>
<dbReference type="PANTHER" id="PTHR31623:SF46">
    <property type="entry name" value="VINORINE SYNTHASE-LIKE"/>
    <property type="match status" value="1"/>
</dbReference>
<keyword evidence="5" id="KW-1185">Reference proteome</keyword>
<comment type="caution">
    <text evidence="4">The sequence shown here is derived from an EMBL/GenBank/DDBJ whole genome shotgun (WGS) entry which is preliminary data.</text>
</comment>
<evidence type="ECO:0000256" key="1">
    <source>
        <dbReference type="ARBA" id="ARBA00009861"/>
    </source>
</evidence>
<keyword evidence="2 4" id="KW-0808">Transferase</keyword>